<accession>A0ABW0NF49</accession>
<dbReference type="Proteomes" id="UP001596037">
    <property type="component" value="Unassembled WGS sequence"/>
</dbReference>
<comment type="caution">
    <text evidence="2">The sequence shown here is derived from an EMBL/GenBank/DDBJ whole genome shotgun (WGS) entry which is preliminary data.</text>
</comment>
<dbReference type="Pfam" id="PF14534">
    <property type="entry name" value="DUF4440"/>
    <property type="match status" value="1"/>
</dbReference>
<sequence>MKTVGTLAATALLCACSAIGPRPAPDGARLEVMATERAFAKSMADRDLAAFASFLSDEAVFFSGPEPLRGKSAVLAFWSRFYSSPAAPFSWEPDQVEVLDSGTLALSSGPVRNPKGELTARFSSIWRREAGGWRIVFDKGAPVCNCTPP</sequence>
<keyword evidence="3" id="KW-1185">Reference proteome</keyword>
<dbReference type="InterPro" id="IPR027843">
    <property type="entry name" value="DUF4440"/>
</dbReference>
<evidence type="ECO:0000313" key="2">
    <source>
        <dbReference type="EMBL" id="MFC5498612.1"/>
    </source>
</evidence>
<dbReference type="InterPro" id="IPR032710">
    <property type="entry name" value="NTF2-like_dom_sf"/>
</dbReference>
<dbReference type="Gene3D" id="3.10.450.50">
    <property type="match status" value="1"/>
</dbReference>
<proteinExistence type="predicted"/>
<dbReference type="EMBL" id="JBHSMF010000009">
    <property type="protein sequence ID" value="MFC5498612.1"/>
    <property type="molecule type" value="Genomic_DNA"/>
</dbReference>
<protein>
    <submittedName>
        <fullName evidence="2">YybH family protein</fullName>
    </submittedName>
</protein>
<gene>
    <name evidence="2" type="ORF">ACFPOE_13780</name>
</gene>
<evidence type="ECO:0000259" key="1">
    <source>
        <dbReference type="Pfam" id="PF14534"/>
    </source>
</evidence>
<feature type="domain" description="DUF4440" evidence="1">
    <location>
        <begin position="32"/>
        <end position="135"/>
    </location>
</feature>
<dbReference type="RefSeq" id="WP_376850700.1">
    <property type="nucleotide sequence ID" value="NZ_JBHSMF010000009.1"/>
</dbReference>
<name>A0ABW0NF49_9BURK</name>
<evidence type="ECO:0000313" key="3">
    <source>
        <dbReference type="Proteomes" id="UP001596037"/>
    </source>
</evidence>
<organism evidence="2 3">
    <name type="scientific">Caenimonas terrae</name>
    <dbReference type="NCBI Taxonomy" id="696074"/>
    <lineage>
        <taxon>Bacteria</taxon>
        <taxon>Pseudomonadati</taxon>
        <taxon>Pseudomonadota</taxon>
        <taxon>Betaproteobacteria</taxon>
        <taxon>Burkholderiales</taxon>
        <taxon>Comamonadaceae</taxon>
        <taxon>Caenimonas</taxon>
    </lineage>
</organism>
<dbReference type="SUPFAM" id="SSF54427">
    <property type="entry name" value="NTF2-like"/>
    <property type="match status" value="1"/>
</dbReference>
<dbReference type="PROSITE" id="PS51257">
    <property type="entry name" value="PROKAR_LIPOPROTEIN"/>
    <property type="match status" value="1"/>
</dbReference>
<reference evidence="3" key="1">
    <citation type="journal article" date="2019" name="Int. J. Syst. Evol. Microbiol.">
        <title>The Global Catalogue of Microorganisms (GCM) 10K type strain sequencing project: providing services to taxonomists for standard genome sequencing and annotation.</title>
        <authorList>
            <consortium name="The Broad Institute Genomics Platform"/>
            <consortium name="The Broad Institute Genome Sequencing Center for Infectious Disease"/>
            <person name="Wu L."/>
            <person name="Ma J."/>
        </authorList>
    </citation>
    <scope>NUCLEOTIDE SEQUENCE [LARGE SCALE GENOMIC DNA]</scope>
    <source>
        <strain evidence="3">CCUG 57401</strain>
    </source>
</reference>